<evidence type="ECO:0000256" key="5">
    <source>
        <dbReference type="SAM" id="Phobius"/>
    </source>
</evidence>
<dbReference type="InterPro" id="IPR052165">
    <property type="entry name" value="Membrane_assoc_protease"/>
</dbReference>
<feature type="transmembrane region" description="Helical" evidence="5">
    <location>
        <begin position="7"/>
        <end position="32"/>
    </location>
</feature>
<proteinExistence type="predicted"/>
<accession>A0A366I4U7</accession>
<evidence type="ECO:0000313" key="8">
    <source>
        <dbReference type="Proteomes" id="UP000253490"/>
    </source>
</evidence>
<keyword evidence="8" id="KW-1185">Reference proteome</keyword>
<reference evidence="7 8" key="1">
    <citation type="submission" date="2018-06" db="EMBL/GenBank/DDBJ databases">
        <title>Genomic Encyclopedia of Type Strains, Phase IV (KMG-IV): sequencing the most valuable type-strain genomes for metagenomic binning, comparative biology and taxonomic classification.</title>
        <authorList>
            <person name="Goeker M."/>
        </authorList>
    </citation>
    <scope>NUCLEOTIDE SEQUENCE [LARGE SCALE GENOMIC DNA]</scope>
    <source>
        <strain evidence="7 8">DSM 22112</strain>
    </source>
</reference>
<dbReference type="GO" id="GO:0005886">
    <property type="term" value="C:plasma membrane"/>
    <property type="evidence" value="ECO:0007669"/>
    <property type="project" value="TreeGrafter"/>
</dbReference>
<keyword evidence="2 5" id="KW-0812">Transmembrane</keyword>
<dbReference type="AlphaFoldDB" id="A0A366I4U7"/>
<keyword evidence="7" id="KW-0645">Protease</keyword>
<dbReference type="PANTHER" id="PTHR33507">
    <property type="entry name" value="INNER MEMBRANE PROTEIN YBBJ"/>
    <property type="match status" value="1"/>
</dbReference>
<dbReference type="GO" id="GO:0008233">
    <property type="term" value="F:peptidase activity"/>
    <property type="evidence" value="ECO:0007669"/>
    <property type="project" value="UniProtKB-KW"/>
</dbReference>
<dbReference type="GO" id="GO:0006508">
    <property type="term" value="P:proteolysis"/>
    <property type="evidence" value="ECO:0007669"/>
    <property type="project" value="UniProtKB-KW"/>
</dbReference>
<keyword evidence="4 5" id="KW-0472">Membrane</keyword>
<evidence type="ECO:0000256" key="3">
    <source>
        <dbReference type="ARBA" id="ARBA00022989"/>
    </source>
</evidence>
<dbReference type="PANTHER" id="PTHR33507:SF3">
    <property type="entry name" value="INNER MEMBRANE PROTEIN YBBJ"/>
    <property type="match status" value="1"/>
</dbReference>
<feature type="domain" description="NfeD-like C-terminal" evidence="6">
    <location>
        <begin position="87"/>
        <end position="142"/>
    </location>
</feature>
<dbReference type="EMBL" id="QNRX01000010">
    <property type="protein sequence ID" value="RBP63261.1"/>
    <property type="molecule type" value="Genomic_DNA"/>
</dbReference>
<organism evidence="7 8">
    <name type="scientific">Alkalibaculum bacchi</name>
    <dbReference type="NCBI Taxonomy" id="645887"/>
    <lineage>
        <taxon>Bacteria</taxon>
        <taxon>Bacillati</taxon>
        <taxon>Bacillota</taxon>
        <taxon>Clostridia</taxon>
        <taxon>Eubacteriales</taxon>
        <taxon>Eubacteriaceae</taxon>
        <taxon>Alkalibaculum</taxon>
    </lineage>
</organism>
<comment type="caution">
    <text evidence="7">The sequence shown here is derived from an EMBL/GenBank/DDBJ whole genome shotgun (WGS) entry which is preliminary data.</text>
</comment>
<feature type="transmembrane region" description="Helical" evidence="5">
    <location>
        <begin position="38"/>
        <end position="66"/>
    </location>
</feature>
<name>A0A366I4U7_9FIRM</name>
<dbReference type="Gene3D" id="2.40.50.140">
    <property type="entry name" value="Nucleic acid-binding proteins"/>
    <property type="match status" value="1"/>
</dbReference>
<protein>
    <submittedName>
        <fullName evidence="7">Membrane protein implicated in regulation of membrane protease activity</fullName>
    </submittedName>
</protein>
<evidence type="ECO:0000256" key="1">
    <source>
        <dbReference type="ARBA" id="ARBA00004141"/>
    </source>
</evidence>
<dbReference type="Proteomes" id="UP000253490">
    <property type="component" value="Unassembled WGS sequence"/>
</dbReference>
<dbReference type="Pfam" id="PF01957">
    <property type="entry name" value="NfeD"/>
    <property type="match status" value="1"/>
</dbReference>
<sequence length="147" mass="16269">MDNEQMILFWIVAIVLFSIIEGITLGLATIWFAAGAFIAVLAAILNFSIPVQIGLFIVVSLALLAFTRPIVVKHLRVGRHKTNLDVIIDSMGIVTKDIEPFKVGQVKVNGQIWTATTEDKNTITKDTKVKVIRIEGVKLIVKTLEEE</sequence>
<evidence type="ECO:0000256" key="2">
    <source>
        <dbReference type="ARBA" id="ARBA00022692"/>
    </source>
</evidence>
<dbReference type="OrthoDB" id="5054at2"/>
<keyword evidence="7" id="KW-0378">Hydrolase</keyword>
<dbReference type="InterPro" id="IPR002810">
    <property type="entry name" value="NfeD-like_C"/>
</dbReference>
<comment type="subcellular location">
    <subcellularLocation>
        <location evidence="1">Membrane</location>
        <topology evidence="1">Multi-pass membrane protein</topology>
    </subcellularLocation>
</comment>
<keyword evidence="3 5" id="KW-1133">Transmembrane helix</keyword>
<evidence type="ECO:0000313" key="7">
    <source>
        <dbReference type="EMBL" id="RBP63261.1"/>
    </source>
</evidence>
<gene>
    <name evidence="7" type="ORF">DES36_1102</name>
</gene>
<dbReference type="InterPro" id="IPR012340">
    <property type="entry name" value="NA-bd_OB-fold"/>
</dbReference>
<dbReference type="SUPFAM" id="SSF141322">
    <property type="entry name" value="NfeD domain-like"/>
    <property type="match status" value="1"/>
</dbReference>
<evidence type="ECO:0000256" key="4">
    <source>
        <dbReference type="ARBA" id="ARBA00023136"/>
    </source>
</evidence>
<dbReference type="RefSeq" id="WP_113920783.1">
    <property type="nucleotide sequence ID" value="NZ_QNRX01000010.1"/>
</dbReference>
<evidence type="ECO:0000259" key="6">
    <source>
        <dbReference type="Pfam" id="PF01957"/>
    </source>
</evidence>